<feature type="transmembrane region" description="Helical" evidence="1">
    <location>
        <begin position="111"/>
        <end position="140"/>
    </location>
</feature>
<dbReference type="OrthoDB" id="9882398at2"/>
<evidence type="ECO:0000256" key="1">
    <source>
        <dbReference type="SAM" id="Phobius"/>
    </source>
</evidence>
<dbReference type="EMBL" id="PVNL01000061">
    <property type="protein sequence ID" value="PRQ07011.1"/>
    <property type="molecule type" value="Genomic_DNA"/>
</dbReference>
<dbReference type="AlphaFoldDB" id="A0A2S9YPJ3"/>
<keyword evidence="1" id="KW-0812">Transmembrane</keyword>
<evidence type="ECO:0000313" key="3">
    <source>
        <dbReference type="Proteomes" id="UP000238823"/>
    </source>
</evidence>
<keyword evidence="1" id="KW-0472">Membrane</keyword>
<dbReference type="RefSeq" id="WP_106090292.1">
    <property type="nucleotide sequence ID" value="NZ_PVNL01000061.1"/>
</dbReference>
<feature type="transmembrane region" description="Helical" evidence="1">
    <location>
        <begin position="161"/>
        <end position="187"/>
    </location>
</feature>
<reference evidence="2 3" key="1">
    <citation type="submission" date="2018-03" db="EMBL/GenBank/DDBJ databases">
        <title>Draft Genome Sequences of the Obligatory Marine Myxobacteria Enhygromyxa salina SWB007.</title>
        <authorList>
            <person name="Poehlein A."/>
            <person name="Moghaddam J.A."/>
            <person name="Harms H."/>
            <person name="Alanjari M."/>
            <person name="Koenig G.M."/>
            <person name="Daniel R."/>
            <person name="Schaeberle T.F."/>
        </authorList>
    </citation>
    <scope>NUCLEOTIDE SEQUENCE [LARGE SCALE GENOMIC DNA]</scope>
    <source>
        <strain evidence="2 3">SWB007</strain>
    </source>
</reference>
<name>A0A2S9YPJ3_9BACT</name>
<evidence type="ECO:0008006" key="4">
    <source>
        <dbReference type="Google" id="ProtNLM"/>
    </source>
</evidence>
<feature type="transmembrane region" description="Helical" evidence="1">
    <location>
        <begin position="207"/>
        <end position="228"/>
    </location>
</feature>
<protein>
    <recommendedName>
        <fullName evidence="4">Flagellar biosynthesis protein FliR</fullName>
    </recommendedName>
</protein>
<sequence>MNPILVAAALASARVWAVLRVQASWRRLLGPSWVWIAAALAVVVAGLALVRGQLGAPAVSELGVLGIWLGFELLLGSVLGLAVSLPGWALVGAAEQSEHALGLRADAGGSLSALMIAASLAAGLSLGLHAPLLAGLVGLFETFALADPGAWLPATEALPAWLIARVASITVLALALATPVLLTQALVQVCVVSLGRGGAEPTDLVAAVAPALRLAAALVALGAAWSAYPEAFARGM</sequence>
<feature type="transmembrane region" description="Helical" evidence="1">
    <location>
        <begin position="33"/>
        <end position="50"/>
    </location>
</feature>
<organism evidence="2 3">
    <name type="scientific">Enhygromyxa salina</name>
    <dbReference type="NCBI Taxonomy" id="215803"/>
    <lineage>
        <taxon>Bacteria</taxon>
        <taxon>Pseudomonadati</taxon>
        <taxon>Myxococcota</taxon>
        <taxon>Polyangia</taxon>
        <taxon>Nannocystales</taxon>
        <taxon>Nannocystaceae</taxon>
        <taxon>Enhygromyxa</taxon>
    </lineage>
</organism>
<evidence type="ECO:0000313" key="2">
    <source>
        <dbReference type="EMBL" id="PRQ07011.1"/>
    </source>
</evidence>
<gene>
    <name evidence="2" type="ORF">ENSA7_32920</name>
</gene>
<feature type="transmembrane region" description="Helical" evidence="1">
    <location>
        <begin position="62"/>
        <end position="91"/>
    </location>
</feature>
<keyword evidence="1" id="KW-1133">Transmembrane helix</keyword>
<comment type="caution">
    <text evidence="2">The sequence shown here is derived from an EMBL/GenBank/DDBJ whole genome shotgun (WGS) entry which is preliminary data.</text>
</comment>
<dbReference type="Proteomes" id="UP000238823">
    <property type="component" value="Unassembled WGS sequence"/>
</dbReference>
<accession>A0A2S9YPJ3</accession>
<proteinExistence type="predicted"/>